<dbReference type="PANTHER" id="PTHR43313:SF34">
    <property type="entry name" value="RETINOL DEHYDROGENASE 7"/>
    <property type="match status" value="1"/>
</dbReference>
<name>A0A4U5MIR1_STECR</name>
<dbReference type="GO" id="GO:0016491">
    <property type="term" value="F:oxidoreductase activity"/>
    <property type="evidence" value="ECO:0007669"/>
    <property type="project" value="TreeGrafter"/>
</dbReference>
<dbReference type="STRING" id="34508.A0A4U5MIR1"/>
<reference evidence="1 2" key="2">
    <citation type="journal article" date="2019" name="G3 (Bethesda)">
        <title>Hybrid Assembly of the Genome of the Entomopathogenic Nematode Steinernema carpocapsae Identifies the X-Chromosome.</title>
        <authorList>
            <person name="Serra L."/>
            <person name="Macchietto M."/>
            <person name="Macias-Munoz A."/>
            <person name="McGill C.J."/>
            <person name="Rodriguez I.M."/>
            <person name="Rodriguez B."/>
            <person name="Murad R."/>
            <person name="Mortazavi A."/>
        </authorList>
    </citation>
    <scope>NUCLEOTIDE SEQUENCE [LARGE SCALE GENOMIC DNA]</scope>
    <source>
        <strain evidence="1 2">ALL</strain>
    </source>
</reference>
<dbReference type="InterPro" id="IPR002347">
    <property type="entry name" value="SDR_fam"/>
</dbReference>
<dbReference type="InterPro" id="IPR036291">
    <property type="entry name" value="NAD(P)-bd_dom_sf"/>
</dbReference>
<dbReference type="Pfam" id="PF00106">
    <property type="entry name" value="adh_short"/>
    <property type="match status" value="1"/>
</dbReference>
<proteinExistence type="predicted"/>
<dbReference type="Proteomes" id="UP000298663">
    <property type="component" value="Unassembled WGS sequence"/>
</dbReference>
<evidence type="ECO:0000313" key="2">
    <source>
        <dbReference type="Proteomes" id="UP000298663"/>
    </source>
</evidence>
<dbReference type="PANTHER" id="PTHR43313">
    <property type="entry name" value="SHORT-CHAIN DEHYDROGENASE/REDUCTASE FAMILY 9C"/>
    <property type="match status" value="1"/>
</dbReference>
<accession>A0A4U5MIR1</accession>
<sequence length="142" mass="15453">MACLIGIAAGAIVLYYVARYLWELLTLDDLHNRAVFISGCDSGFGRLLALKCSKNGIPVFAGCLTRSVETVPLDVTSDESCNEAARIVKQKLTGGKYLWAVVNNAGIFSIFGPDDWTSVVDYQNHMTSTAWASCASHTRSNR</sequence>
<comment type="caution">
    <text evidence="1">The sequence shown here is derived from an EMBL/GenBank/DDBJ whole genome shotgun (WGS) entry which is preliminary data.</text>
</comment>
<keyword evidence="2" id="KW-1185">Reference proteome</keyword>
<dbReference type="OrthoDB" id="10066351at2759"/>
<dbReference type="AlphaFoldDB" id="A0A4U5MIR1"/>
<evidence type="ECO:0000313" key="1">
    <source>
        <dbReference type="EMBL" id="TKR69244.1"/>
    </source>
</evidence>
<dbReference type="GO" id="GO:0008202">
    <property type="term" value="P:steroid metabolic process"/>
    <property type="evidence" value="ECO:0007669"/>
    <property type="project" value="TreeGrafter"/>
</dbReference>
<dbReference type="SUPFAM" id="SSF51735">
    <property type="entry name" value="NAD(P)-binding Rossmann-fold domains"/>
    <property type="match status" value="1"/>
</dbReference>
<protein>
    <submittedName>
        <fullName evidence="1">Uncharacterized protein</fullName>
    </submittedName>
</protein>
<dbReference type="Gene3D" id="3.40.50.720">
    <property type="entry name" value="NAD(P)-binding Rossmann-like Domain"/>
    <property type="match status" value="1"/>
</dbReference>
<gene>
    <name evidence="1" type="ORF">L596_021427</name>
</gene>
<dbReference type="EMBL" id="AZBU02000007">
    <property type="protein sequence ID" value="TKR69244.1"/>
    <property type="molecule type" value="Genomic_DNA"/>
</dbReference>
<reference evidence="1 2" key="1">
    <citation type="journal article" date="2015" name="Genome Biol.">
        <title>Comparative genomics of Steinernema reveals deeply conserved gene regulatory networks.</title>
        <authorList>
            <person name="Dillman A.R."/>
            <person name="Macchietto M."/>
            <person name="Porter C.F."/>
            <person name="Rogers A."/>
            <person name="Williams B."/>
            <person name="Antoshechkin I."/>
            <person name="Lee M.M."/>
            <person name="Goodwin Z."/>
            <person name="Lu X."/>
            <person name="Lewis E.E."/>
            <person name="Goodrich-Blair H."/>
            <person name="Stock S.P."/>
            <person name="Adams B.J."/>
            <person name="Sternberg P.W."/>
            <person name="Mortazavi A."/>
        </authorList>
    </citation>
    <scope>NUCLEOTIDE SEQUENCE [LARGE SCALE GENOMIC DNA]</scope>
    <source>
        <strain evidence="1 2">ALL</strain>
    </source>
</reference>
<organism evidence="1 2">
    <name type="scientific">Steinernema carpocapsae</name>
    <name type="common">Entomopathogenic nematode</name>
    <dbReference type="NCBI Taxonomy" id="34508"/>
    <lineage>
        <taxon>Eukaryota</taxon>
        <taxon>Metazoa</taxon>
        <taxon>Ecdysozoa</taxon>
        <taxon>Nematoda</taxon>
        <taxon>Chromadorea</taxon>
        <taxon>Rhabditida</taxon>
        <taxon>Tylenchina</taxon>
        <taxon>Panagrolaimomorpha</taxon>
        <taxon>Strongyloidoidea</taxon>
        <taxon>Steinernematidae</taxon>
        <taxon>Steinernema</taxon>
    </lineage>
</organism>